<feature type="transmembrane region" description="Helical" evidence="1">
    <location>
        <begin position="66"/>
        <end position="87"/>
    </location>
</feature>
<dbReference type="STRING" id="39029.BSR42_05165"/>
<dbReference type="InterPro" id="IPR026870">
    <property type="entry name" value="Zinc_ribbon_dom"/>
</dbReference>
<dbReference type="AlphaFoldDB" id="A0A0J6WVJ3"/>
<feature type="transmembrane region" description="Helical" evidence="1">
    <location>
        <begin position="41"/>
        <end position="59"/>
    </location>
</feature>
<gene>
    <name evidence="3" type="ORF">AB840_09345</name>
</gene>
<evidence type="ECO:0000313" key="4">
    <source>
        <dbReference type="Proteomes" id="UP000036503"/>
    </source>
</evidence>
<evidence type="ECO:0000259" key="2">
    <source>
        <dbReference type="Pfam" id="PF13240"/>
    </source>
</evidence>
<dbReference type="Proteomes" id="UP000036503">
    <property type="component" value="Unassembled WGS sequence"/>
</dbReference>
<keyword evidence="1" id="KW-0472">Membrane</keyword>
<dbReference type="InParanoid" id="A0A0J6WVJ3"/>
<dbReference type="EMBL" id="LEKT01000029">
    <property type="protein sequence ID" value="KMO86233.1"/>
    <property type="molecule type" value="Genomic_DNA"/>
</dbReference>
<dbReference type="Pfam" id="PF13240">
    <property type="entry name" value="Zn_Ribbon_1"/>
    <property type="match status" value="1"/>
</dbReference>
<dbReference type="PATRIC" id="fig|1122219.3.peg.1582"/>
<keyword evidence="1" id="KW-1133">Transmembrane helix</keyword>
<evidence type="ECO:0000256" key="1">
    <source>
        <dbReference type="SAM" id="Phobius"/>
    </source>
</evidence>
<feature type="domain" description="Zinc-ribbon" evidence="2">
    <location>
        <begin position="157"/>
        <end position="179"/>
    </location>
</feature>
<name>A0A0J6WVJ3_9FIRM</name>
<comment type="caution">
    <text evidence="3">The sequence shown here is derived from an EMBL/GenBank/DDBJ whole genome shotgun (WGS) entry which is preliminary data.</text>
</comment>
<keyword evidence="1" id="KW-0812">Transmembrane</keyword>
<sequence>MTGLTNTYYVLQGITSDVLEELFPRLSFWRIINISVNEVKIMSAIIYLAFCVLVALFASRRGRSPILWGLFSLLLSPLLAAISIAIMKDLTAAQQMERNSLETDRLKERVAVSEAEIRSRMDHMEHRIDRIAYQKDPSCLPEKGERMVSAKNENTEYCHECGEKTPIGAEFCPHCGAKLHKEAD</sequence>
<keyword evidence="4" id="KW-1185">Reference proteome</keyword>
<accession>A0A0J6WVJ3</accession>
<reference evidence="3 4" key="1">
    <citation type="submission" date="2015-06" db="EMBL/GenBank/DDBJ databases">
        <title>Draft genome sequence of beer spoilage bacterium Megasphaera cerevisiae type strain 20462.</title>
        <authorList>
            <person name="Kutumbaka K."/>
            <person name="Pasmowitz J."/>
            <person name="Mategko J."/>
            <person name="Reyes D."/>
            <person name="Friedrich A."/>
            <person name="Han S."/>
            <person name="Martens-Habbena W."/>
            <person name="Neal-McKinney J."/>
            <person name="Janagama H.K."/>
            <person name="Nadala C."/>
            <person name="Samadpour M."/>
        </authorList>
    </citation>
    <scope>NUCLEOTIDE SEQUENCE [LARGE SCALE GENOMIC DNA]</scope>
    <source>
        <strain evidence="3 4">DSM 20462</strain>
    </source>
</reference>
<proteinExistence type="predicted"/>
<evidence type="ECO:0000313" key="3">
    <source>
        <dbReference type="EMBL" id="KMO86233.1"/>
    </source>
</evidence>
<protein>
    <recommendedName>
        <fullName evidence="2">Zinc-ribbon domain-containing protein</fullName>
    </recommendedName>
</protein>
<organism evidence="3 4">
    <name type="scientific">Megasphaera cerevisiae DSM 20462</name>
    <dbReference type="NCBI Taxonomy" id="1122219"/>
    <lineage>
        <taxon>Bacteria</taxon>
        <taxon>Bacillati</taxon>
        <taxon>Bacillota</taxon>
        <taxon>Negativicutes</taxon>
        <taxon>Veillonellales</taxon>
        <taxon>Veillonellaceae</taxon>
        <taxon>Megasphaera</taxon>
    </lineage>
</organism>